<dbReference type="EMBL" id="LNIX01000023">
    <property type="protein sequence ID" value="OXA43321.1"/>
    <property type="molecule type" value="Genomic_DNA"/>
</dbReference>
<proteinExistence type="predicted"/>
<evidence type="ECO:0000256" key="1">
    <source>
        <dbReference type="SAM" id="SignalP"/>
    </source>
</evidence>
<reference evidence="2 3" key="1">
    <citation type="submission" date="2015-12" db="EMBL/GenBank/DDBJ databases">
        <title>The genome of Folsomia candida.</title>
        <authorList>
            <person name="Faddeeva A."/>
            <person name="Derks M.F."/>
            <person name="Anvar Y."/>
            <person name="Smit S."/>
            <person name="Van Straalen N."/>
            <person name="Roelofs D."/>
        </authorList>
    </citation>
    <scope>NUCLEOTIDE SEQUENCE [LARGE SCALE GENOMIC DNA]</scope>
    <source>
        <strain evidence="2 3">VU population</strain>
        <tissue evidence="2">Whole body</tissue>
    </source>
</reference>
<comment type="caution">
    <text evidence="2">The sequence shown here is derived from an EMBL/GenBank/DDBJ whole genome shotgun (WGS) entry which is preliminary data.</text>
</comment>
<sequence>MIGTALNQRNSIIMGLLLMLLKSGVLIKGDSSPMDSQAHVKLEITDYFIPFGNCTVIAFIPNNATHFLRQKGQHAPPIILYSLNLMQGEIIDHRFSIVARRNPFPHCWTTFLILPETQDNFKLDKKYLDATSEPSFISPYWPNQYFILITTIKNDIQKSFKRLKYAEMYKHGIRDVSIISVRVSKNELINSNGPARRIYYKNQYSMDTAIVGADSTQWYMIDCLPKDCFHSIELVAGNASMQNKYISTALVKIQDKFTTSNCHIQVYG</sequence>
<gene>
    <name evidence="2" type="ORF">Fcan01_21978</name>
</gene>
<accession>A0A226DFG9</accession>
<dbReference type="Proteomes" id="UP000198287">
    <property type="component" value="Unassembled WGS sequence"/>
</dbReference>
<keyword evidence="1" id="KW-0732">Signal</keyword>
<feature type="signal peptide" evidence="1">
    <location>
        <begin position="1"/>
        <end position="27"/>
    </location>
</feature>
<organism evidence="2 3">
    <name type="scientific">Folsomia candida</name>
    <name type="common">Springtail</name>
    <dbReference type="NCBI Taxonomy" id="158441"/>
    <lineage>
        <taxon>Eukaryota</taxon>
        <taxon>Metazoa</taxon>
        <taxon>Ecdysozoa</taxon>
        <taxon>Arthropoda</taxon>
        <taxon>Hexapoda</taxon>
        <taxon>Collembola</taxon>
        <taxon>Entomobryomorpha</taxon>
        <taxon>Isotomoidea</taxon>
        <taxon>Isotomidae</taxon>
        <taxon>Proisotominae</taxon>
        <taxon>Folsomia</taxon>
    </lineage>
</organism>
<feature type="chain" id="PRO_5012081779" evidence="1">
    <location>
        <begin position="28"/>
        <end position="268"/>
    </location>
</feature>
<keyword evidence="3" id="KW-1185">Reference proteome</keyword>
<dbReference type="AlphaFoldDB" id="A0A226DFG9"/>
<name>A0A226DFG9_FOLCA</name>
<evidence type="ECO:0000313" key="2">
    <source>
        <dbReference type="EMBL" id="OXA43321.1"/>
    </source>
</evidence>
<evidence type="ECO:0000313" key="3">
    <source>
        <dbReference type="Proteomes" id="UP000198287"/>
    </source>
</evidence>
<protein>
    <submittedName>
        <fullName evidence="2">Uncharacterized protein</fullName>
    </submittedName>
</protein>